<dbReference type="AlphaFoldDB" id="A0A0Q4B611"/>
<evidence type="ECO:0000313" key="16">
    <source>
        <dbReference type="EMBL" id="KQM08632.1"/>
    </source>
</evidence>
<dbReference type="Gene3D" id="1.10.340.30">
    <property type="entry name" value="Hypothetical protein, domain 2"/>
    <property type="match status" value="1"/>
</dbReference>
<dbReference type="STRING" id="1702214.AL399_06280"/>
<dbReference type="GO" id="GO:0034039">
    <property type="term" value="F:8-oxo-7,8-dihydroguanine DNA N-glycosylase activity"/>
    <property type="evidence" value="ECO:0007669"/>
    <property type="project" value="TreeGrafter"/>
</dbReference>
<comment type="similarity">
    <text evidence="3 14">Belongs to the Nth/MutY family.</text>
</comment>
<evidence type="ECO:0000256" key="6">
    <source>
        <dbReference type="ARBA" id="ARBA00022485"/>
    </source>
</evidence>
<dbReference type="PANTHER" id="PTHR42944:SF1">
    <property type="entry name" value="ADENINE DNA GLYCOSYLASE"/>
    <property type="match status" value="1"/>
</dbReference>
<evidence type="ECO:0000256" key="4">
    <source>
        <dbReference type="ARBA" id="ARBA00012045"/>
    </source>
</evidence>
<dbReference type="GO" id="GO:0000701">
    <property type="term" value="F:purine-specific mismatch base pair DNA N-glycosylase activity"/>
    <property type="evidence" value="ECO:0007669"/>
    <property type="project" value="UniProtKB-EC"/>
</dbReference>
<dbReference type="GO" id="GO:0032357">
    <property type="term" value="F:oxidized purine DNA binding"/>
    <property type="evidence" value="ECO:0007669"/>
    <property type="project" value="TreeGrafter"/>
</dbReference>
<dbReference type="PATRIC" id="fig|1702214.3.peg.551"/>
<reference evidence="16" key="1">
    <citation type="submission" date="2015-08" db="EMBL/GenBank/DDBJ databases">
        <title>Candidatus Bacteriodes Periocalifornicus.</title>
        <authorList>
            <person name="McLean J.S."/>
            <person name="Kelley S."/>
        </authorList>
    </citation>
    <scope>NUCLEOTIDE SEQUENCE [LARGE SCALE GENOMIC DNA]</scope>
    <source>
        <strain evidence="16">12B</strain>
    </source>
</reference>
<evidence type="ECO:0000256" key="9">
    <source>
        <dbReference type="ARBA" id="ARBA00022801"/>
    </source>
</evidence>
<dbReference type="EC" id="3.2.2.31" evidence="4 14"/>
<sequence length="362" mass="41305">MLFSELLLEWFSVHGRQLPWRNCGNPYHIWVSEVILQQTRVSQGMDYFLRFVEQFPTVEALAAAPLDAVMKSWQGLGYYTRARNLHKAAQLIVNDYGGELPNSYKELLKLPGLGPYAAGAVASFAFHEPVPAIDGNVYRVLARVFGVFDSPGTGAGKKAFYTLCSEVMDHENPHLFNQAIIDFGALQCTPGRPDCAPCPMRGLCYAEANGLQTSLPTKERELKVRPRYFHFIMARWRGDTFIELRQGKDIWHSLYQFPLIETKERVEPEDFTQSEEFQELVGIDCTVTHISEEKRQLLSHQELFIRFYIVELHTLPYALLQDYQRVPIDGVDGYQVPITIANYLAAEEAGEYFRCSSGKMED</sequence>
<keyword evidence="13 14" id="KW-0326">Glycosidase</keyword>
<gene>
    <name evidence="16" type="ORF">AL399_06280</name>
</gene>
<dbReference type="InterPro" id="IPR015797">
    <property type="entry name" value="NUDIX_hydrolase-like_dom_sf"/>
</dbReference>
<dbReference type="InterPro" id="IPR003265">
    <property type="entry name" value="HhH-GPD_domain"/>
</dbReference>
<keyword evidence="9" id="KW-0378">Hydrolase</keyword>
<proteinExistence type="inferred from homology"/>
<dbReference type="GO" id="GO:0006298">
    <property type="term" value="P:mismatch repair"/>
    <property type="evidence" value="ECO:0007669"/>
    <property type="project" value="TreeGrafter"/>
</dbReference>
<feature type="domain" description="HhH-GPD" evidence="15">
    <location>
        <begin position="35"/>
        <end position="186"/>
    </location>
</feature>
<dbReference type="InterPro" id="IPR005760">
    <property type="entry name" value="A/G_AdeGlyc_MutY"/>
</dbReference>
<keyword evidence="8 14" id="KW-0227">DNA damage</keyword>
<dbReference type="SUPFAM" id="SSF48150">
    <property type="entry name" value="DNA-glycosylase"/>
    <property type="match status" value="1"/>
</dbReference>
<evidence type="ECO:0000256" key="11">
    <source>
        <dbReference type="ARBA" id="ARBA00023014"/>
    </source>
</evidence>
<evidence type="ECO:0000256" key="14">
    <source>
        <dbReference type="RuleBase" id="RU365096"/>
    </source>
</evidence>
<evidence type="ECO:0000313" key="17">
    <source>
        <dbReference type="Proteomes" id="UP000054172"/>
    </source>
</evidence>
<dbReference type="NCBIfam" id="TIGR01084">
    <property type="entry name" value="mutY"/>
    <property type="match status" value="1"/>
</dbReference>
<evidence type="ECO:0000256" key="10">
    <source>
        <dbReference type="ARBA" id="ARBA00023004"/>
    </source>
</evidence>
<dbReference type="Proteomes" id="UP000054172">
    <property type="component" value="Unassembled WGS sequence"/>
</dbReference>
<dbReference type="Gene3D" id="3.90.79.10">
    <property type="entry name" value="Nucleoside Triphosphate Pyrophosphohydrolase"/>
    <property type="match status" value="1"/>
</dbReference>
<evidence type="ECO:0000256" key="8">
    <source>
        <dbReference type="ARBA" id="ARBA00022763"/>
    </source>
</evidence>
<dbReference type="InterPro" id="IPR011257">
    <property type="entry name" value="DNA_glycosylase"/>
</dbReference>
<comment type="function">
    <text evidence="2">Adenine glycosylase active on G-A mispairs. MutY also corrects error-prone DNA synthesis past GO lesions which are due to the oxidatively damaged form of guanine: 7,8-dihydro-8-oxoguanine (8-oxo-dGTP).</text>
</comment>
<dbReference type="GO" id="GO:0006284">
    <property type="term" value="P:base-excision repair"/>
    <property type="evidence" value="ECO:0007669"/>
    <property type="project" value="UniProtKB-UniRule"/>
</dbReference>
<keyword evidence="11" id="KW-0411">Iron-sulfur</keyword>
<evidence type="ECO:0000256" key="13">
    <source>
        <dbReference type="ARBA" id="ARBA00023295"/>
    </source>
</evidence>
<evidence type="ECO:0000259" key="15">
    <source>
        <dbReference type="SMART" id="SM00478"/>
    </source>
</evidence>
<dbReference type="GO" id="GO:0051539">
    <property type="term" value="F:4 iron, 4 sulfur cluster binding"/>
    <property type="evidence" value="ECO:0007669"/>
    <property type="project" value="UniProtKB-UniRule"/>
</dbReference>
<dbReference type="Pfam" id="PF00730">
    <property type="entry name" value="HhH-GPD"/>
    <property type="match status" value="1"/>
</dbReference>
<dbReference type="SUPFAM" id="SSF55811">
    <property type="entry name" value="Nudix"/>
    <property type="match status" value="1"/>
</dbReference>
<comment type="cofactor">
    <cofactor evidence="14">
        <name>[4Fe-4S] cluster</name>
        <dbReference type="ChEBI" id="CHEBI:49883"/>
    </cofactor>
    <text evidence="14">Binds 1 [4Fe-4S] cluster.</text>
</comment>
<accession>A0A0Q4B611</accession>
<evidence type="ECO:0000256" key="1">
    <source>
        <dbReference type="ARBA" id="ARBA00000843"/>
    </source>
</evidence>
<dbReference type="InterPro" id="IPR029119">
    <property type="entry name" value="MutY_C"/>
</dbReference>
<keyword evidence="6" id="KW-0004">4Fe-4S</keyword>
<evidence type="ECO:0000256" key="7">
    <source>
        <dbReference type="ARBA" id="ARBA00022723"/>
    </source>
</evidence>
<dbReference type="InterPro" id="IPR000445">
    <property type="entry name" value="HhH_motif"/>
</dbReference>
<dbReference type="InterPro" id="IPR044298">
    <property type="entry name" value="MIG/MutY"/>
</dbReference>
<comment type="caution">
    <text evidence="16">The sequence shown here is derived from an EMBL/GenBank/DDBJ whole genome shotgun (WGS) entry which is preliminary data.</text>
</comment>
<dbReference type="EMBL" id="LIIK01000028">
    <property type="protein sequence ID" value="KQM08632.1"/>
    <property type="molecule type" value="Genomic_DNA"/>
</dbReference>
<dbReference type="CDD" id="cd03431">
    <property type="entry name" value="NUDIX_DNA_Glycosylase_C-MutY"/>
    <property type="match status" value="1"/>
</dbReference>
<dbReference type="Gene3D" id="1.10.1670.10">
    <property type="entry name" value="Helix-hairpin-Helix base-excision DNA repair enzymes (C-terminal)"/>
    <property type="match status" value="1"/>
</dbReference>
<organism evidence="16 17">
    <name type="scientific">Candidatus [Bacteroides] periocalifornicus</name>
    <dbReference type="NCBI Taxonomy" id="1702214"/>
    <lineage>
        <taxon>Bacteria</taxon>
        <taxon>Pseudomonadati</taxon>
        <taxon>Bacteroidota</taxon>
    </lineage>
</organism>
<dbReference type="InterPro" id="IPR023170">
    <property type="entry name" value="HhH_base_excis_C"/>
</dbReference>
<dbReference type="FunFam" id="1.10.340.30:FF:000002">
    <property type="entry name" value="Adenine DNA glycosylase"/>
    <property type="match status" value="1"/>
</dbReference>
<evidence type="ECO:0000256" key="5">
    <source>
        <dbReference type="ARBA" id="ARBA00022023"/>
    </source>
</evidence>
<keyword evidence="17" id="KW-1185">Reference proteome</keyword>
<evidence type="ECO:0000256" key="12">
    <source>
        <dbReference type="ARBA" id="ARBA00023204"/>
    </source>
</evidence>
<protein>
    <recommendedName>
        <fullName evidence="5 14">Adenine DNA glycosylase</fullName>
        <ecNumber evidence="4 14">3.2.2.31</ecNumber>
    </recommendedName>
</protein>
<comment type="catalytic activity">
    <reaction evidence="1 14">
        <text>Hydrolyzes free adenine bases from 7,8-dihydro-8-oxoguanine:adenine mismatched double-stranded DNA, leaving an apurinic site.</text>
        <dbReference type="EC" id="3.2.2.31"/>
    </reaction>
</comment>
<dbReference type="GO" id="GO:0046872">
    <property type="term" value="F:metal ion binding"/>
    <property type="evidence" value="ECO:0007669"/>
    <property type="project" value="UniProtKB-UniRule"/>
</dbReference>
<name>A0A0Q4B611_9BACT</name>
<evidence type="ECO:0000256" key="3">
    <source>
        <dbReference type="ARBA" id="ARBA00008343"/>
    </source>
</evidence>
<dbReference type="PANTHER" id="PTHR42944">
    <property type="entry name" value="ADENINE DNA GLYCOSYLASE"/>
    <property type="match status" value="1"/>
</dbReference>
<evidence type="ECO:0000256" key="2">
    <source>
        <dbReference type="ARBA" id="ARBA00002933"/>
    </source>
</evidence>
<dbReference type="GO" id="GO:0035485">
    <property type="term" value="F:adenine/guanine mispair binding"/>
    <property type="evidence" value="ECO:0007669"/>
    <property type="project" value="TreeGrafter"/>
</dbReference>
<dbReference type="SMART" id="SM00478">
    <property type="entry name" value="ENDO3c"/>
    <property type="match status" value="1"/>
</dbReference>
<dbReference type="Pfam" id="PF00633">
    <property type="entry name" value="HHH"/>
    <property type="match status" value="1"/>
</dbReference>
<keyword evidence="7" id="KW-0479">Metal-binding</keyword>
<dbReference type="CDD" id="cd00056">
    <property type="entry name" value="ENDO3c"/>
    <property type="match status" value="1"/>
</dbReference>
<keyword evidence="12" id="KW-0234">DNA repair</keyword>
<keyword evidence="10 14" id="KW-0408">Iron</keyword>